<gene>
    <name evidence="2" type="ORF">FA15DRAFT_676815</name>
</gene>
<proteinExistence type="predicted"/>
<keyword evidence="1" id="KW-1133">Transmembrane helix</keyword>
<dbReference type="OrthoDB" id="2575000at2759"/>
<evidence type="ECO:0000313" key="2">
    <source>
        <dbReference type="EMBL" id="TFK30474.1"/>
    </source>
</evidence>
<keyword evidence="1" id="KW-0812">Transmembrane</keyword>
<sequence length="188" mass="19871">MVAGFSKAVTLYLVPVLGLAATLLSLFAILAPTLLLHDRVNLLVVSPSTALSQSGPSRSTDGPSVFLCVLGSCSRPSSNASITCILPALEPKFDLRVLPANEPCLVLSAPSAVAPAFIARKLTAFLIVRMWFGTAVKDFNATILEQGAQGHELVAEIGNGFTMVYVAHAFYAVPVISLLTKFNVKLTK</sequence>
<reference evidence="2 3" key="1">
    <citation type="journal article" date="2019" name="Nat. Ecol. Evol.">
        <title>Megaphylogeny resolves global patterns of mushroom evolution.</title>
        <authorList>
            <person name="Varga T."/>
            <person name="Krizsan K."/>
            <person name="Foldi C."/>
            <person name="Dima B."/>
            <person name="Sanchez-Garcia M."/>
            <person name="Sanchez-Ramirez S."/>
            <person name="Szollosi G.J."/>
            <person name="Szarkandi J.G."/>
            <person name="Papp V."/>
            <person name="Albert L."/>
            <person name="Andreopoulos W."/>
            <person name="Angelini C."/>
            <person name="Antonin V."/>
            <person name="Barry K.W."/>
            <person name="Bougher N.L."/>
            <person name="Buchanan P."/>
            <person name="Buyck B."/>
            <person name="Bense V."/>
            <person name="Catcheside P."/>
            <person name="Chovatia M."/>
            <person name="Cooper J."/>
            <person name="Damon W."/>
            <person name="Desjardin D."/>
            <person name="Finy P."/>
            <person name="Geml J."/>
            <person name="Haridas S."/>
            <person name="Hughes K."/>
            <person name="Justo A."/>
            <person name="Karasinski D."/>
            <person name="Kautmanova I."/>
            <person name="Kiss B."/>
            <person name="Kocsube S."/>
            <person name="Kotiranta H."/>
            <person name="LaButti K.M."/>
            <person name="Lechner B.E."/>
            <person name="Liimatainen K."/>
            <person name="Lipzen A."/>
            <person name="Lukacs Z."/>
            <person name="Mihaltcheva S."/>
            <person name="Morgado L.N."/>
            <person name="Niskanen T."/>
            <person name="Noordeloos M.E."/>
            <person name="Ohm R.A."/>
            <person name="Ortiz-Santana B."/>
            <person name="Ovrebo C."/>
            <person name="Racz N."/>
            <person name="Riley R."/>
            <person name="Savchenko A."/>
            <person name="Shiryaev A."/>
            <person name="Soop K."/>
            <person name="Spirin V."/>
            <person name="Szebenyi C."/>
            <person name="Tomsovsky M."/>
            <person name="Tulloss R.E."/>
            <person name="Uehling J."/>
            <person name="Grigoriev I.V."/>
            <person name="Vagvolgyi C."/>
            <person name="Papp T."/>
            <person name="Martin F.M."/>
            <person name="Miettinen O."/>
            <person name="Hibbett D.S."/>
            <person name="Nagy L.G."/>
        </authorList>
    </citation>
    <scope>NUCLEOTIDE SEQUENCE [LARGE SCALE GENOMIC DNA]</scope>
    <source>
        <strain evidence="2 3">CBS 121175</strain>
    </source>
</reference>
<dbReference type="Proteomes" id="UP000307440">
    <property type="component" value="Unassembled WGS sequence"/>
</dbReference>
<keyword evidence="3" id="KW-1185">Reference proteome</keyword>
<feature type="transmembrane region" description="Helical" evidence="1">
    <location>
        <begin position="12"/>
        <end position="36"/>
    </location>
</feature>
<dbReference type="AlphaFoldDB" id="A0A5C3LBM9"/>
<name>A0A5C3LBM9_COPMA</name>
<keyword evidence="1" id="KW-0472">Membrane</keyword>
<protein>
    <submittedName>
        <fullName evidence="2">Uncharacterized protein</fullName>
    </submittedName>
</protein>
<accession>A0A5C3LBM9</accession>
<evidence type="ECO:0000256" key="1">
    <source>
        <dbReference type="SAM" id="Phobius"/>
    </source>
</evidence>
<dbReference type="EMBL" id="ML210146">
    <property type="protein sequence ID" value="TFK30474.1"/>
    <property type="molecule type" value="Genomic_DNA"/>
</dbReference>
<organism evidence="2 3">
    <name type="scientific">Coprinopsis marcescibilis</name>
    <name type="common">Agaric fungus</name>
    <name type="synonym">Psathyrella marcescibilis</name>
    <dbReference type="NCBI Taxonomy" id="230819"/>
    <lineage>
        <taxon>Eukaryota</taxon>
        <taxon>Fungi</taxon>
        <taxon>Dikarya</taxon>
        <taxon>Basidiomycota</taxon>
        <taxon>Agaricomycotina</taxon>
        <taxon>Agaricomycetes</taxon>
        <taxon>Agaricomycetidae</taxon>
        <taxon>Agaricales</taxon>
        <taxon>Agaricineae</taxon>
        <taxon>Psathyrellaceae</taxon>
        <taxon>Coprinopsis</taxon>
    </lineage>
</organism>
<evidence type="ECO:0000313" key="3">
    <source>
        <dbReference type="Proteomes" id="UP000307440"/>
    </source>
</evidence>